<evidence type="ECO:0000313" key="15">
    <source>
        <dbReference type="EMBL" id="PPK87832.1"/>
    </source>
</evidence>
<dbReference type="GO" id="GO:0000160">
    <property type="term" value="P:phosphorelay signal transduction system"/>
    <property type="evidence" value="ECO:0007669"/>
    <property type="project" value="UniProtKB-KW"/>
</dbReference>
<dbReference type="Proteomes" id="UP000237662">
    <property type="component" value="Unassembled WGS sequence"/>
</dbReference>
<evidence type="ECO:0000313" key="16">
    <source>
        <dbReference type="Proteomes" id="UP000237662"/>
    </source>
</evidence>
<dbReference type="AlphaFoldDB" id="A0A2S6I8M5"/>
<evidence type="ECO:0000256" key="2">
    <source>
        <dbReference type="ARBA" id="ARBA00022741"/>
    </source>
</evidence>
<evidence type="ECO:0000256" key="12">
    <source>
        <dbReference type="PROSITE-ProRule" id="PRU00169"/>
    </source>
</evidence>
<keyword evidence="9" id="KW-0535">Nitrogen fixation</keyword>
<keyword evidence="8" id="KW-0804">Transcription</keyword>
<dbReference type="PANTHER" id="PTHR32071">
    <property type="entry name" value="TRANSCRIPTIONAL REGULATORY PROTEIN"/>
    <property type="match status" value="1"/>
</dbReference>
<dbReference type="PROSITE" id="PS50045">
    <property type="entry name" value="SIGMA54_INTERACT_4"/>
    <property type="match status" value="1"/>
</dbReference>
<comment type="caution">
    <text evidence="15">The sequence shown here is derived from an EMBL/GenBank/DDBJ whole genome shotgun (WGS) entry which is preliminary data.</text>
</comment>
<keyword evidence="5" id="KW-0805">Transcription regulation</keyword>
<dbReference type="InterPro" id="IPR001789">
    <property type="entry name" value="Sig_transdc_resp-reg_receiver"/>
</dbReference>
<dbReference type="Pfam" id="PF00158">
    <property type="entry name" value="Sigma54_activat"/>
    <property type="match status" value="1"/>
</dbReference>
<feature type="domain" description="Response regulatory" evidence="14">
    <location>
        <begin position="3"/>
        <end position="117"/>
    </location>
</feature>
<dbReference type="Gene3D" id="1.10.8.60">
    <property type="match status" value="1"/>
</dbReference>
<evidence type="ECO:0000256" key="8">
    <source>
        <dbReference type="ARBA" id="ARBA00023163"/>
    </source>
</evidence>
<dbReference type="SMART" id="SM00382">
    <property type="entry name" value="AAA"/>
    <property type="match status" value="1"/>
</dbReference>
<evidence type="ECO:0000256" key="3">
    <source>
        <dbReference type="ARBA" id="ARBA00022840"/>
    </source>
</evidence>
<dbReference type="InterPro" id="IPR002078">
    <property type="entry name" value="Sigma_54_int"/>
</dbReference>
<sequence>MLSIFIVEDDPFYGSLLQHHLRQQADFEVRLLATGTACLEELYREPDVISMDYGLPDMNGGELLNRILEKHPSIAVIVTSGQEDIATAVSLLQQGARDYLVKNENTKDLLWKSIQNISEAKALKREVADLREQLSEKFSFDSVIGRSPAMQQVFSVLRKAVRSQINVTITGETGTGKEVVARAIHYNGPRRNEPFVAINTAAIPADLLESELFGHEKGAFTGATERKIGRFEAAGEGTLFLDEVAEMDLNLQSKLLRALQEREFCRVGSNSPVTFRARLLTATHRDLGALVRQGKFREDLYYRIMGLPVELPPLRRRGEDLLLLANFFLDMYARDNGTKRAELGPAAKDKLLKHPFPGNVRELKAVIDLACVLSETGHIVPEDLKFSTLNGPSAIDYGDKTLREYNREIIQHYLTQYDRNVSSVAEKLNVGKSTIYGMIKSGEVSLR</sequence>
<dbReference type="CDD" id="cd00156">
    <property type="entry name" value="REC"/>
    <property type="match status" value="1"/>
</dbReference>
<dbReference type="InterPro" id="IPR025944">
    <property type="entry name" value="Sigma_54_int_dom_CS"/>
</dbReference>
<keyword evidence="7" id="KW-0010">Activator</keyword>
<evidence type="ECO:0000256" key="9">
    <source>
        <dbReference type="ARBA" id="ARBA00023231"/>
    </source>
</evidence>
<feature type="modified residue" description="4-aspartylphosphate" evidence="12">
    <location>
        <position position="52"/>
    </location>
</feature>
<keyword evidence="3" id="KW-0067">ATP-binding</keyword>
<reference evidence="15 16" key="1">
    <citation type="submission" date="2018-02" db="EMBL/GenBank/DDBJ databases">
        <title>Genomic Encyclopedia of Archaeal and Bacterial Type Strains, Phase II (KMG-II): from individual species to whole genera.</title>
        <authorList>
            <person name="Goeker M."/>
        </authorList>
    </citation>
    <scope>NUCLEOTIDE SEQUENCE [LARGE SCALE GENOMIC DNA]</scope>
    <source>
        <strain evidence="15 16">DSM 29526</strain>
    </source>
</reference>
<evidence type="ECO:0000256" key="1">
    <source>
        <dbReference type="ARBA" id="ARBA00019059"/>
    </source>
</evidence>
<organism evidence="15 16">
    <name type="scientific">Neolewinella xylanilytica</name>
    <dbReference type="NCBI Taxonomy" id="1514080"/>
    <lineage>
        <taxon>Bacteria</taxon>
        <taxon>Pseudomonadati</taxon>
        <taxon>Bacteroidota</taxon>
        <taxon>Saprospiria</taxon>
        <taxon>Saprospirales</taxon>
        <taxon>Lewinellaceae</taxon>
        <taxon>Neolewinella</taxon>
    </lineage>
</organism>
<dbReference type="FunFam" id="3.40.50.300:FF:000006">
    <property type="entry name" value="DNA-binding transcriptional regulator NtrC"/>
    <property type="match status" value="1"/>
</dbReference>
<evidence type="ECO:0000256" key="10">
    <source>
        <dbReference type="ARBA" id="ARBA00029881"/>
    </source>
</evidence>
<dbReference type="GO" id="GO:0005524">
    <property type="term" value="F:ATP binding"/>
    <property type="evidence" value="ECO:0007669"/>
    <property type="project" value="UniProtKB-KW"/>
</dbReference>
<dbReference type="PROSITE" id="PS00688">
    <property type="entry name" value="SIGMA54_INTERACT_3"/>
    <property type="match status" value="1"/>
</dbReference>
<dbReference type="Pfam" id="PF25601">
    <property type="entry name" value="AAA_lid_14"/>
    <property type="match status" value="1"/>
</dbReference>
<keyword evidence="6 15" id="KW-0238">DNA-binding</keyword>
<dbReference type="InterPro" id="IPR058031">
    <property type="entry name" value="AAA_lid_NorR"/>
</dbReference>
<dbReference type="InterPro" id="IPR011006">
    <property type="entry name" value="CheY-like_superfamily"/>
</dbReference>
<gene>
    <name evidence="15" type="ORF">CLV84_0785</name>
</gene>
<dbReference type="PROSITE" id="PS50110">
    <property type="entry name" value="RESPONSE_REGULATORY"/>
    <property type="match status" value="1"/>
</dbReference>
<dbReference type="InterPro" id="IPR027417">
    <property type="entry name" value="P-loop_NTPase"/>
</dbReference>
<evidence type="ECO:0000256" key="4">
    <source>
        <dbReference type="ARBA" id="ARBA00023012"/>
    </source>
</evidence>
<evidence type="ECO:0000256" key="5">
    <source>
        <dbReference type="ARBA" id="ARBA00023015"/>
    </source>
</evidence>
<dbReference type="CDD" id="cd00009">
    <property type="entry name" value="AAA"/>
    <property type="match status" value="1"/>
</dbReference>
<dbReference type="Gene3D" id="3.40.50.300">
    <property type="entry name" value="P-loop containing nucleotide triphosphate hydrolases"/>
    <property type="match status" value="1"/>
</dbReference>
<dbReference type="RefSeq" id="WP_211295155.1">
    <property type="nucleotide sequence ID" value="NZ_PTJC01000005.1"/>
</dbReference>
<feature type="domain" description="Sigma-54 factor interaction" evidence="13">
    <location>
        <begin position="143"/>
        <end position="372"/>
    </location>
</feature>
<dbReference type="GO" id="GO:0006355">
    <property type="term" value="P:regulation of DNA-templated transcription"/>
    <property type="evidence" value="ECO:0007669"/>
    <property type="project" value="InterPro"/>
</dbReference>
<evidence type="ECO:0000256" key="7">
    <source>
        <dbReference type="ARBA" id="ARBA00023159"/>
    </source>
</evidence>
<dbReference type="GO" id="GO:0003677">
    <property type="term" value="F:DNA binding"/>
    <property type="evidence" value="ECO:0007669"/>
    <property type="project" value="UniProtKB-KW"/>
</dbReference>
<keyword evidence="4" id="KW-0902">Two-component regulatory system</keyword>
<dbReference type="Gene3D" id="3.40.50.2300">
    <property type="match status" value="1"/>
</dbReference>
<evidence type="ECO:0000259" key="13">
    <source>
        <dbReference type="PROSITE" id="PS50045"/>
    </source>
</evidence>
<name>A0A2S6I8M5_9BACT</name>
<dbReference type="InterPro" id="IPR003593">
    <property type="entry name" value="AAA+_ATPase"/>
</dbReference>
<dbReference type="EMBL" id="PTJC01000005">
    <property type="protein sequence ID" value="PPK87832.1"/>
    <property type="molecule type" value="Genomic_DNA"/>
</dbReference>
<evidence type="ECO:0000256" key="11">
    <source>
        <dbReference type="ARBA" id="ARBA00031910"/>
    </source>
</evidence>
<dbReference type="SMART" id="SM00448">
    <property type="entry name" value="REC"/>
    <property type="match status" value="1"/>
</dbReference>
<dbReference type="Gene3D" id="1.10.10.60">
    <property type="entry name" value="Homeodomain-like"/>
    <property type="match status" value="1"/>
</dbReference>
<dbReference type="SUPFAM" id="SSF52540">
    <property type="entry name" value="P-loop containing nucleoside triphosphate hydrolases"/>
    <property type="match status" value="1"/>
</dbReference>
<dbReference type="Pfam" id="PF00072">
    <property type="entry name" value="Response_reg"/>
    <property type="match status" value="1"/>
</dbReference>
<dbReference type="PANTHER" id="PTHR32071:SF95">
    <property type="entry name" value="DNA-BINDING TRANSCRIPTIONAL REGULATOR NTRC"/>
    <property type="match status" value="1"/>
</dbReference>
<accession>A0A2S6I8M5</accession>
<proteinExistence type="predicted"/>
<protein>
    <recommendedName>
        <fullName evidence="1">DNA-binding transcriptional regulator NtrC</fullName>
    </recommendedName>
    <alternativeName>
        <fullName evidence="10">Nitrogen regulation protein NR(I)</fullName>
    </alternativeName>
    <alternativeName>
        <fullName evidence="11">Nitrogen regulator I</fullName>
    </alternativeName>
</protein>
<dbReference type="SUPFAM" id="SSF46689">
    <property type="entry name" value="Homeodomain-like"/>
    <property type="match status" value="1"/>
</dbReference>
<keyword evidence="2" id="KW-0547">Nucleotide-binding</keyword>
<keyword evidence="12" id="KW-0597">Phosphoprotein</keyword>
<dbReference type="InterPro" id="IPR009057">
    <property type="entry name" value="Homeodomain-like_sf"/>
</dbReference>
<evidence type="ECO:0000256" key="6">
    <source>
        <dbReference type="ARBA" id="ARBA00023125"/>
    </source>
</evidence>
<evidence type="ECO:0000259" key="14">
    <source>
        <dbReference type="PROSITE" id="PS50110"/>
    </source>
</evidence>
<dbReference type="SUPFAM" id="SSF52172">
    <property type="entry name" value="CheY-like"/>
    <property type="match status" value="1"/>
</dbReference>
<keyword evidence="16" id="KW-1185">Reference proteome</keyword>